<keyword evidence="7" id="KW-0676">Redox-active center</keyword>
<dbReference type="GO" id="GO:0050660">
    <property type="term" value="F:flavin adenine dinucleotide binding"/>
    <property type="evidence" value="ECO:0007669"/>
    <property type="project" value="TreeGrafter"/>
</dbReference>
<dbReference type="FunFam" id="3.50.50.60:FF:000001">
    <property type="entry name" value="Dihydrolipoyl dehydrogenase, mitochondrial"/>
    <property type="match status" value="1"/>
</dbReference>
<keyword evidence="3" id="KW-0285">Flavoprotein</keyword>
<dbReference type="GO" id="GO:0005739">
    <property type="term" value="C:mitochondrion"/>
    <property type="evidence" value="ECO:0007669"/>
    <property type="project" value="TreeGrafter"/>
</dbReference>
<evidence type="ECO:0000256" key="3">
    <source>
        <dbReference type="ARBA" id="ARBA00022630"/>
    </source>
</evidence>
<comment type="similarity">
    <text evidence="2">Belongs to the class-I pyridine nucleotide-disulfide oxidoreductase family.</text>
</comment>
<dbReference type="InterPro" id="IPR023753">
    <property type="entry name" value="FAD/NAD-binding_dom"/>
</dbReference>
<dbReference type="OrthoDB" id="361797at2759"/>
<dbReference type="Gene3D" id="3.50.50.60">
    <property type="entry name" value="FAD/NAD(P)-binding domain"/>
    <property type="match status" value="2"/>
</dbReference>
<organism evidence="9 10">
    <name type="scientific">Smittium megazygosporum</name>
    <dbReference type="NCBI Taxonomy" id="133381"/>
    <lineage>
        <taxon>Eukaryota</taxon>
        <taxon>Fungi</taxon>
        <taxon>Fungi incertae sedis</taxon>
        <taxon>Zoopagomycota</taxon>
        <taxon>Kickxellomycotina</taxon>
        <taxon>Harpellomycetes</taxon>
        <taxon>Harpellales</taxon>
        <taxon>Legeriomycetaceae</taxon>
        <taxon>Smittium</taxon>
    </lineage>
</organism>
<dbReference type="GO" id="GO:0045252">
    <property type="term" value="C:oxoglutarate dehydrogenase complex"/>
    <property type="evidence" value="ECO:0007669"/>
    <property type="project" value="TreeGrafter"/>
</dbReference>
<dbReference type="Pfam" id="PF07992">
    <property type="entry name" value="Pyr_redox_2"/>
    <property type="match status" value="1"/>
</dbReference>
<evidence type="ECO:0000313" key="9">
    <source>
        <dbReference type="EMBL" id="PVU87717.1"/>
    </source>
</evidence>
<evidence type="ECO:0000256" key="7">
    <source>
        <dbReference type="ARBA" id="ARBA00023284"/>
    </source>
</evidence>
<dbReference type="Proteomes" id="UP000245609">
    <property type="component" value="Unassembled WGS sequence"/>
</dbReference>
<keyword evidence="10" id="KW-1185">Reference proteome</keyword>
<comment type="caution">
    <text evidence="9">The sequence shown here is derived from an EMBL/GenBank/DDBJ whole genome shotgun (WGS) entry which is preliminary data.</text>
</comment>
<keyword evidence="6" id="KW-1015">Disulfide bond</keyword>
<dbReference type="AlphaFoldDB" id="A0A2T9Y5Y5"/>
<dbReference type="SUPFAM" id="SSF51905">
    <property type="entry name" value="FAD/NAD(P)-binding domain"/>
    <property type="match status" value="1"/>
</dbReference>
<keyword evidence="4" id="KW-0274">FAD</keyword>
<protein>
    <recommendedName>
        <fullName evidence="8">FAD/NAD(P)-binding domain-containing protein</fullName>
    </recommendedName>
</protein>
<dbReference type="InterPro" id="IPR036188">
    <property type="entry name" value="FAD/NAD-bd_sf"/>
</dbReference>
<feature type="domain" description="FAD/NAD(P)-binding" evidence="8">
    <location>
        <begin position="34"/>
        <end position="248"/>
    </location>
</feature>
<dbReference type="PRINTS" id="PR00368">
    <property type="entry name" value="FADPNR"/>
</dbReference>
<evidence type="ECO:0000256" key="2">
    <source>
        <dbReference type="ARBA" id="ARBA00007532"/>
    </source>
</evidence>
<evidence type="ECO:0000256" key="1">
    <source>
        <dbReference type="ARBA" id="ARBA00001974"/>
    </source>
</evidence>
<name>A0A2T9Y5Y5_9FUNG</name>
<evidence type="ECO:0000259" key="8">
    <source>
        <dbReference type="Pfam" id="PF07992"/>
    </source>
</evidence>
<dbReference type="GO" id="GO:0006103">
    <property type="term" value="P:2-oxoglutarate metabolic process"/>
    <property type="evidence" value="ECO:0007669"/>
    <property type="project" value="TreeGrafter"/>
</dbReference>
<dbReference type="PROSITE" id="PS00076">
    <property type="entry name" value="PYRIDINE_REDOX_1"/>
    <property type="match status" value="1"/>
</dbReference>
<dbReference type="InterPro" id="IPR050151">
    <property type="entry name" value="Class-I_Pyr_Nuc-Dis_Oxidored"/>
</dbReference>
<accession>A0A2T9Y5Y5</accession>
<dbReference type="PANTHER" id="PTHR22912">
    <property type="entry name" value="DISULFIDE OXIDOREDUCTASE"/>
    <property type="match status" value="1"/>
</dbReference>
<evidence type="ECO:0000256" key="4">
    <source>
        <dbReference type="ARBA" id="ARBA00022827"/>
    </source>
</evidence>
<dbReference type="InterPro" id="IPR012999">
    <property type="entry name" value="Pyr_OxRdtase_I_AS"/>
</dbReference>
<dbReference type="STRING" id="133381.A0A2T9Y5Y5"/>
<dbReference type="PRINTS" id="PR00411">
    <property type="entry name" value="PNDRDTASEI"/>
</dbReference>
<dbReference type="EMBL" id="MBFS01003249">
    <property type="protein sequence ID" value="PVU87717.1"/>
    <property type="molecule type" value="Genomic_DNA"/>
</dbReference>
<dbReference type="PANTHER" id="PTHR22912:SF151">
    <property type="entry name" value="DIHYDROLIPOYL DEHYDROGENASE, MITOCHONDRIAL"/>
    <property type="match status" value="1"/>
</dbReference>
<keyword evidence="5" id="KW-0560">Oxidoreductase</keyword>
<proteinExistence type="inferred from homology"/>
<evidence type="ECO:0000256" key="5">
    <source>
        <dbReference type="ARBA" id="ARBA00023002"/>
    </source>
</evidence>
<evidence type="ECO:0000313" key="10">
    <source>
        <dbReference type="Proteomes" id="UP000245609"/>
    </source>
</evidence>
<gene>
    <name evidence="9" type="ORF">BB560_006448</name>
</gene>
<comment type="cofactor">
    <cofactor evidence="1">
        <name>FAD</name>
        <dbReference type="ChEBI" id="CHEBI:57692"/>
    </cofactor>
</comment>
<dbReference type="GO" id="GO:0004148">
    <property type="term" value="F:dihydrolipoyl dehydrogenase (NADH) activity"/>
    <property type="evidence" value="ECO:0007669"/>
    <property type="project" value="TreeGrafter"/>
</dbReference>
<sequence length="248" mass="26243">MFLTKSVNYLNLRTLSGNRIAPLLSRFYSSPTEYDTVVIGAGPGGYTAAIKSAQFGAKTACVEMGNTLGGTCLNVGCIPSKSLLHNTHYYSEAKNGFKKRGIEVEGLSVNFKQLMKAKDDAVRKLTGGIEYLFKKNKVDWVKGKASFASPNELSITNADGSQSSIKAKNFIIATGSVSSDLPGIEVDEKQIVSSTGALALEKIPKSMVVIGAGVIGLELGSVYSRLGSKVTAVEFLPEIGAGMDSEIS</sequence>
<reference evidence="9 10" key="1">
    <citation type="journal article" date="2018" name="MBio">
        <title>Comparative Genomics Reveals the Core Gene Toolbox for the Fungus-Insect Symbiosis.</title>
        <authorList>
            <person name="Wang Y."/>
            <person name="Stata M."/>
            <person name="Wang W."/>
            <person name="Stajich J.E."/>
            <person name="White M.M."/>
            <person name="Moncalvo J.M."/>
        </authorList>
    </citation>
    <scope>NUCLEOTIDE SEQUENCE [LARGE SCALE GENOMIC DNA]</scope>
    <source>
        <strain evidence="9 10">SC-DP-2</strain>
    </source>
</reference>
<evidence type="ECO:0000256" key="6">
    <source>
        <dbReference type="ARBA" id="ARBA00023157"/>
    </source>
</evidence>